<sequence>MSNMAPSILRFLALALMACLFAAADPTPFNISCSSWSYNGDQLMAVCDAKTASYASALNLDDCYANYGGNLAPASKGMFSQTCQNRQVVNYLDHNQAKPQPILSADCSQGPGQATNHGEVNLADVIVNDNGILKCFDDSGCYACIADGCVGCAQLAGLPAPDYQCDCNDPS</sequence>
<feature type="domain" description="Cyanovirin-N" evidence="2">
    <location>
        <begin position="28"/>
        <end position="135"/>
    </location>
</feature>
<comment type="caution">
    <text evidence="3">The sequence shown here is derived from an EMBL/GenBank/DDBJ whole genome shotgun (WGS) entry which is preliminary data.</text>
</comment>
<evidence type="ECO:0000256" key="1">
    <source>
        <dbReference type="SAM" id="SignalP"/>
    </source>
</evidence>
<feature type="signal peptide" evidence="1">
    <location>
        <begin position="1"/>
        <end position="24"/>
    </location>
</feature>
<dbReference type="Pfam" id="PF08881">
    <property type="entry name" value="CVNH"/>
    <property type="match status" value="1"/>
</dbReference>
<evidence type="ECO:0000313" key="3">
    <source>
        <dbReference type="EMBL" id="KAK7998524.1"/>
    </source>
</evidence>
<name>A0ABR1R4P4_9PEZI</name>
<protein>
    <recommendedName>
        <fullName evidence="2">Cyanovirin-N domain-containing protein</fullName>
    </recommendedName>
</protein>
<evidence type="ECO:0000313" key="4">
    <source>
        <dbReference type="Proteomes" id="UP001396898"/>
    </source>
</evidence>
<keyword evidence="1" id="KW-0732">Signal</keyword>
<dbReference type="EMBL" id="JAQQWI010000021">
    <property type="protein sequence ID" value="KAK7998524.1"/>
    <property type="molecule type" value="Genomic_DNA"/>
</dbReference>
<accession>A0ABR1R4P4</accession>
<reference evidence="3 4" key="1">
    <citation type="submission" date="2023-01" db="EMBL/GenBank/DDBJ databases">
        <title>Analysis of 21 Apiospora genomes using comparative genomics revels a genus with tremendous synthesis potential of carbohydrate active enzymes and secondary metabolites.</title>
        <authorList>
            <person name="Sorensen T."/>
        </authorList>
    </citation>
    <scope>NUCLEOTIDE SEQUENCE [LARGE SCALE GENOMIC DNA]</scope>
    <source>
        <strain evidence="3 4">CBS 20057</strain>
    </source>
</reference>
<dbReference type="SMART" id="SM01111">
    <property type="entry name" value="CVNH"/>
    <property type="match status" value="1"/>
</dbReference>
<feature type="chain" id="PRO_5047010820" description="Cyanovirin-N domain-containing protein" evidence="1">
    <location>
        <begin position="25"/>
        <end position="171"/>
    </location>
</feature>
<dbReference type="Proteomes" id="UP001396898">
    <property type="component" value="Unassembled WGS sequence"/>
</dbReference>
<dbReference type="Gene3D" id="2.30.60.10">
    <property type="entry name" value="Cyanovirin-N"/>
    <property type="match status" value="1"/>
</dbReference>
<dbReference type="InterPro" id="IPR011058">
    <property type="entry name" value="Cyanovirin-N"/>
</dbReference>
<dbReference type="SUPFAM" id="SSF51322">
    <property type="entry name" value="Cyanovirin-N"/>
    <property type="match status" value="1"/>
</dbReference>
<organism evidence="3 4">
    <name type="scientific">Apiospora marii</name>
    <dbReference type="NCBI Taxonomy" id="335849"/>
    <lineage>
        <taxon>Eukaryota</taxon>
        <taxon>Fungi</taxon>
        <taxon>Dikarya</taxon>
        <taxon>Ascomycota</taxon>
        <taxon>Pezizomycotina</taxon>
        <taxon>Sordariomycetes</taxon>
        <taxon>Xylariomycetidae</taxon>
        <taxon>Amphisphaeriales</taxon>
        <taxon>Apiosporaceae</taxon>
        <taxon>Apiospora</taxon>
    </lineage>
</organism>
<proteinExistence type="predicted"/>
<gene>
    <name evidence="3" type="ORF">PG991_015003</name>
</gene>
<keyword evidence="4" id="KW-1185">Reference proteome</keyword>
<evidence type="ECO:0000259" key="2">
    <source>
        <dbReference type="SMART" id="SM01111"/>
    </source>
</evidence>
<dbReference type="InterPro" id="IPR036673">
    <property type="entry name" value="Cyanovirin-N_sf"/>
</dbReference>